<dbReference type="CDD" id="cd02440">
    <property type="entry name" value="AdoMet_MTases"/>
    <property type="match status" value="1"/>
</dbReference>
<keyword evidence="1" id="KW-0489">Methyltransferase</keyword>
<comment type="caution">
    <text evidence="1">The sequence shown here is derived from an EMBL/GenBank/DDBJ whole genome shotgun (WGS) entry which is preliminary data.</text>
</comment>
<accession>A0ABS1C8C1</accession>
<keyword evidence="1" id="KW-0808">Transferase</keyword>
<dbReference type="RefSeq" id="WP_201275300.1">
    <property type="nucleotide sequence ID" value="NZ_JACVDA010000007.1"/>
</dbReference>
<dbReference type="SUPFAM" id="SSF53335">
    <property type="entry name" value="S-adenosyl-L-methionine-dependent methyltransferases"/>
    <property type="match status" value="1"/>
</dbReference>
<dbReference type="Gene3D" id="3.40.50.150">
    <property type="entry name" value="Vaccinia Virus protein VP39"/>
    <property type="match status" value="1"/>
</dbReference>
<reference evidence="1 2" key="1">
    <citation type="submission" date="2020-09" db="EMBL/GenBank/DDBJ databases">
        <title>Parvimonas S3374 sp. nov.</title>
        <authorList>
            <person name="Buhl M."/>
        </authorList>
    </citation>
    <scope>NUCLEOTIDE SEQUENCE [LARGE SCALE GENOMIC DNA]</scope>
    <source>
        <strain evidence="1 2">S3374</strain>
    </source>
</reference>
<dbReference type="Pfam" id="PF13489">
    <property type="entry name" value="Methyltransf_23"/>
    <property type="match status" value="1"/>
</dbReference>
<dbReference type="PANTHER" id="PTHR43861:SF6">
    <property type="entry name" value="METHYLTRANSFERASE TYPE 11"/>
    <property type="match status" value="1"/>
</dbReference>
<evidence type="ECO:0000313" key="1">
    <source>
        <dbReference type="EMBL" id="MBK1468359.1"/>
    </source>
</evidence>
<evidence type="ECO:0000313" key="2">
    <source>
        <dbReference type="Proteomes" id="UP000823123"/>
    </source>
</evidence>
<dbReference type="Proteomes" id="UP000823123">
    <property type="component" value="Unassembled WGS sequence"/>
</dbReference>
<dbReference type="GO" id="GO:0008168">
    <property type="term" value="F:methyltransferase activity"/>
    <property type="evidence" value="ECO:0007669"/>
    <property type="project" value="UniProtKB-KW"/>
</dbReference>
<organism evidence="1 2">
    <name type="scientific">Parvimonas parva</name>
    <dbReference type="NCBI Taxonomy" id="2769485"/>
    <lineage>
        <taxon>Bacteria</taxon>
        <taxon>Bacillati</taxon>
        <taxon>Bacillota</taxon>
        <taxon>Tissierellia</taxon>
        <taxon>Tissierellales</taxon>
        <taxon>Peptoniphilaceae</taxon>
        <taxon>Parvimonas</taxon>
    </lineage>
</organism>
<protein>
    <submittedName>
        <fullName evidence="1">Class I SAM-dependent methyltransferase</fullName>
    </submittedName>
</protein>
<dbReference type="EMBL" id="JACVDA010000007">
    <property type="protein sequence ID" value="MBK1468359.1"/>
    <property type="molecule type" value="Genomic_DNA"/>
</dbReference>
<dbReference type="InterPro" id="IPR029063">
    <property type="entry name" value="SAM-dependent_MTases_sf"/>
</dbReference>
<keyword evidence="2" id="KW-1185">Reference proteome</keyword>
<sequence>MEINTKDCYDFISSYYDEVFYSEFNEENLIISLIIDYFIKTKNPKVVSEFGTGSGYWLKNFLENNVENIFAFDCSEKMLNICKIKFKDTNISFKNIDFTNTSLLIKNDLILTAFFFDAIDIKHFEDVIFGIKSSLNDGGIFIFVDNVPTDSKDFQELILSENWAGKNINCKYNLYSFEFLIETFKKFNFDIIFKVKIGFDIQILVCKK</sequence>
<dbReference type="PANTHER" id="PTHR43861">
    <property type="entry name" value="TRANS-ACONITATE 2-METHYLTRANSFERASE-RELATED"/>
    <property type="match status" value="1"/>
</dbReference>
<name>A0ABS1C8C1_9FIRM</name>
<gene>
    <name evidence="1" type="ORF">IBJ83_03400</name>
</gene>
<dbReference type="GO" id="GO:0032259">
    <property type="term" value="P:methylation"/>
    <property type="evidence" value="ECO:0007669"/>
    <property type="project" value="UniProtKB-KW"/>
</dbReference>
<proteinExistence type="predicted"/>